<dbReference type="Proteomes" id="UP000076501">
    <property type="component" value="Unassembled WGS sequence"/>
</dbReference>
<organism evidence="1 2">
    <name type="scientific">Bacillus cereus</name>
    <dbReference type="NCBI Taxonomy" id="1396"/>
    <lineage>
        <taxon>Bacteria</taxon>
        <taxon>Bacillati</taxon>
        <taxon>Bacillota</taxon>
        <taxon>Bacilli</taxon>
        <taxon>Bacillales</taxon>
        <taxon>Bacillaceae</taxon>
        <taxon>Bacillus</taxon>
        <taxon>Bacillus cereus group</taxon>
    </lineage>
</organism>
<proteinExistence type="predicted"/>
<dbReference type="PATRIC" id="fig|1396.539.peg.3474"/>
<name>A0A162N2Z1_BACCE</name>
<dbReference type="RefSeq" id="WP_162840205.1">
    <property type="nucleotide sequence ID" value="NZ_LJKA01000036.1"/>
</dbReference>
<reference evidence="1 2" key="1">
    <citation type="submission" date="2015-09" db="EMBL/GenBank/DDBJ databases">
        <title>Bacillus cereus food isolates.</title>
        <authorList>
            <person name="Boekhorst J."/>
        </authorList>
    </citation>
    <scope>NUCLEOTIDE SEQUENCE [LARGE SCALE GENOMIC DNA]</scope>
    <source>
        <strain evidence="1 2">B4082</strain>
    </source>
</reference>
<dbReference type="AlphaFoldDB" id="A0A162N2Z1"/>
<dbReference type="EMBL" id="LJKA01000036">
    <property type="protein sequence ID" value="KZD36518.1"/>
    <property type="molecule type" value="Genomic_DNA"/>
</dbReference>
<gene>
    <name evidence="1" type="ORF">B4082_2335</name>
</gene>
<protein>
    <submittedName>
        <fullName evidence="1">Uncharacterized protein</fullName>
    </submittedName>
</protein>
<evidence type="ECO:0000313" key="2">
    <source>
        <dbReference type="Proteomes" id="UP000076501"/>
    </source>
</evidence>
<sequence>MKKEQLVREAVKLSLKHGAPIKAEDIFKICLDESYKKNQIHKKEDCYVK</sequence>
<accession>A0A162N2Z1</accession>
<evidence type="ECO:0000313" key="1">
    <source>
        <dbReference type="EMBL" id="KZD36518.1"/>
    </source>
</evidence>
<comment type="caution">
    <text evidence="1">The sequence shown here is derived from an EMBL/GenBank/DDBJ whole genome shotgun (WGS) entry which is preliminary data.</text>
</comment>